<feature type="signal peptide" evidence="1">
    <location>
        <begin position="1"/>
        <end position="17"/>
    </location>
</feature>
<reference evidence="2" key="1">
    <citation type="submission" date="2019-12" db="EMBL/GenBank/DDBJ databases">
        <title>The sialotranscriptome of the gopher-tortoise tick, Amblyomma tuberculatum.</title>
        <authorList>
            <person name="Karim S."/>
            <person name="Andersen J."/>
            <person name="Kumar D."/>
            <person name="Adamson S."/>
            <person name="Ennen J."/>
            <person name="Qualis C.P."/>
            <person name="Ribeiro J.M.C."/>
        </authorList>
    </citation>
    <scope>NUCLEOTIDE SEQUENCE</scope>
    <source>
        <strain evidence="2">Removed</strain>
        <tissue evidence="2">Salivary glands</tissue>
    </source>
</reference>
<dbReference type="AlphaFoldDB" id="A0A6M2E5A9"/>
<feature type="chain" id="PRO_5026682093" evidence="1">
    <location>
        <begin position="18"/>
        <end position="102"/>
    </location>
</feature>
<dbReference type="EMBL" id="GIDH01000314">
    <property type="protein sequence ID" value="NOV52257.1"/>
    <property type="molecule type" value="Transcribed_RNA"/>
</dbReference>
<evidence type="ECO:0000256" key="1">
    <source>
        <dbReference type="SAM" id="SignalP"/>
    </source>
</evidence>
<dbReference type="InterPro" id="IPR012674">
    <property type="entry name" value="Calycin"/>
</dbReference>
<evidence type="ECO:0000313" key="2">
    <source>
        <dbReference type="EMBL" id="NOV52257.1"/>
    </source>
</evidence>
<name>A0A6M2E5A9_9ACAR</name>
<protein>
    <submittedName>
        <fullName evidence="2">Putative secreted protein</fullName>
    </submittedName>
</protein>
<sequence>MFCLLAAVFVLPQVALSIVVERSSISMWSETEEVYKHQNASEVIGSNETLYLYQTSSYWNQHTTRCMLSRFIKVLGEYYVRSVEYWGTHTISGELKFSKNSS</sequence>
<proteinExistence type="predicted"/>
<dbReference type="Gene3D" id="2.40.128.20">
    <property type="match status" value="1"/>
</dbReference>
<accession>A0A6M2E5A9</accession>
<keyword evidence="1" id="KW-0732">Signal</keyword>
<organism evidence="2">
    <name type="scientific">Amblyomma tuberculatum</name>
    <dbReference type="NCBI Taxonomy" id="48802"/>
    <lineage>
        <taxon>Eukaryota</taxon>
        <taxon>Metazoa</taxon>
        <taxon>Ecdysozoa</taxon>
        <taxon>Arthropoda</taxon>
        <taxon>Chelicerata</taxon>
        <taxon>Arachnida</taxon>
        <taxon>Acari</taxon>
        <taxon>Parasitiformes</taxon>
        <taxon>Ixodida</taxon>
        <taxon>Ixodoidea</taxon>
        <taxon>Ixodidae</taxon>
        <taxon>Amblyomminae</taxon>
        <taxon>Amblyomma</taxon>
    </lineage>
</organism>